<comment type="cofactor">
    <cofactor evidence="1">
        <name>thiamine diphosphate</name>
        <dbReference type="ChEBI" id="CHEBI:58937"/>
    </cofactor>
</comment>
<evidence type="ECO:0000256" key="4">
    <source>
        <dbReference type="ARBA" id="ARBA00022723"/>
    </source>
</evidence>
<comment type="caution">
    <text evidence="7">The sequence shown here is derived from an EMBL/GenBank/DDBJ whole genome shotgun (WGS) entry which is preliminary data.</text>
</comment>
<dbReference type="GO" id="GO:0046872">
    <property type="term" value="F:metal ion binding"/>
    <property type="evidence" value="ECO:0007669"/>
    <property type="project" value="UniProtKB-KW"/>
</dbReference>
<dbReference type="InterPro" id="IPR049557">
    <property type="entry name" value="Transketolase_CS"/>
</dbReference>
<evidence type="ECO:0000256" key="2">
    <source>
        <dbReference type="ARBA" id="ARBA00007131"/>
    </source>
</evidence>
<evidence type="ECO:0000256" key="5">
    <source>
        <dbReference type="ARBA" id="ARBA00023052"/>
    </source>
</evidence>
<comment type="similarity">
    <text evidence="2">Belongs to the transketolase family.</text>
</comment>
<dbReference type="PANTHER" id="PTHR47514:SF1">
    <property type="entry name" value="TRANSKETOLASE N-TERMINAL SECTION-RELATED"/>
    <property type="match status" value="1"/>
</dbReference>
<dbReference type="AlphaFoldDB" id="A0A660S904"/>
<dbReference type="GO" id="GO:0016740">
    <property type="term" value="F:transferase activity"/>
    <property type="evidence" value="ECO:0007669"/>
    <property type="project" value="UniProtKB-KW"/>
</dbReference>
<keyword evidence="3" id="KW-0808">Transferase</keyword>
<dbReference type="PANTHER" id="PTHR47514">
    <property type="entry name" value="TRANSKETOLASE N-TERMINAL SECTION-RELATED"/>
    <property type="match status" value="1"/>
</dbReference>
<keyword evidence="5" id="KW-0786">Thiamine pyrophosphate</keyword>
<sequence length="272" mass="30777">MNIDELRRKAYQLRIDIIEMIYNANSGHPGGSLSAIDIMTVLYYKIMKHSPKEPNMPDRDRFILSKGHASPALYAVLADMGYFPKEELKNFRKANSMLQGHPSYLKTPGVEDSTGSLGQGLSFACGVAIAAKIDRRDYNVYCMIGDGESEEGQIWEAAMNGARHNLDNLCVILDYNHLQIDGNIYDIKRPQPFAEKWLSFGWDVMEIDGHDFNEIIEAFETFKSVKGKPSLIIAHTIKGKGVSFMENQADWHGKAPDKKQRDQAVEELKRYV</sequence>
<dbReference type="Proteomes" id="UP000282321">
    <property type="component" value="Unassembled WGS sequence"/>
</dbReference>
<dbReference type="InterPro" id="IPR005474">
    <property type="entry name" value="Transketolase_N"/>
</dbReference>
<gene>
    <name evidence="7" type="ORF">DRP44_06000</name>
</gene>
<evidence type="ECO:0000313" key="8">
    <source>
        <dbReference type="Proteomes" id="UP000282321"/>
    </source>
</evidence>
<dbReference type="EMBL" id="QNBC01000082">
    <property type="protein sequence ID" value="RKX65596.1"/>
    <property type="molecule type" value="Genomic_DNA"/>
</dbReference>
<feature type="domain" description="Transketolase N-terminal" evidence="6">
    <location>
        <begin position="11"/>
        <end position="258"/>
    </location>
</feature>
<evidence type="ECO:0000256" key="3">
    <source>
        <dbReference type="ARBA" id="ARBA00022679"/>
    </source>
</evidence>
<proteinExistence type="inferred from homology"/>
<dbReference type="CDD" id="cd02012">
    <property type="entry name" value="TPP_TK"/>
    <property type="match status" value="1"/>
</dbReference>
<evidence type="ECO:0000313" key="7">
    <source>
        <dbReference type="EMBL" id="RKX65596.1"/>
    </source>
</evidence>
<evidence type="ECO:0000256" key="1">
    <source>
        <dbReference type="ARBA" id="ARBA00001964"/>
    </source>
</evidence>
<dbReference type="PROSITE" id="PS00801">
    <property type="entry name" value="TRANSKETOLASE_1"/>
    <property type="match status" value="1"/>
</dbReference>
<keyword evidence="4" id="KW-0479">Metal-binding</keyword>
<dbReference type="Gene3D" id="3.40.50.970">
    <property type="match status" value="1"/>
</dbReference>
<dbReference type="Pfam" id="PF00456">
    <property type="entry name" value="Transketolase_N"/>
    <property type="match status" value="1"/>
</dbReference>
<protein>
    <submittedName>
        <fullName evidence="7">Transketolase</fullName>
    </submittedName>
</protein>
<evidence type="ECO:0000259" key="6">
    <source>
        <dbReference type="Pfam" id="PF00456"/>
    </source>
</evidence>
<reference evidence="7 8" key="1">
    <citation type="submission" date="2018-06" db="EMBL/GenBank/DDBJ databases">
        <title>Extensive metabolic versatility and redundancy in microbially diverse, dynamic hydrothermal sediments.</title>
        <authorList>
            <person name="Dombrowski N."/>
            <person name="Teske A."/>
            <person name="Baker B.J."/>
        </authorList>
    </citation>
    <scope>NUCLEOTIDE SEQUENCE [LARGE SCALE GENOMIC DNA]</scope>
    <source>
        <strain evidence="7">B35_G9</strain>
    </source>
</reference>
<accession>A0A660S904</accession>
<dbReference type="InterPro" id="IPR029061">
    <property type="entry name" value="THDP-binding"/>
</dbReference>
<name>A0A660S904_UNCT6</name>
<dbReference type="SUPFAM" id="SSF52518">
    <property type="entry name" value="Thiamin diphosphate-binding fold (THDP-binding)"/>
    <property type="match status" value="1"/>
</dbReference>
<organism evidence="7 8">
    <name type="scientific">candidate division TA06 bacterium</name>
    <dbReference type="NCBI Taxonomy" id="2250710"/>
    <lineage>
        <taxon>Bacteria</taxon>
        <taxon>Bacteria division TA06</taxon>
    </lineage>
</organism>